<evidence type="ECO:0000313" key="2">
    <source>
        <dbReference type="EMBL" id="KAK4375089.1"/>
    </source>
</evidence>
<dbReference type="GO" id="GO:0003735">
    <property type="term" value="F:structural constituent of ribosome"/>
    <property type="evidence" value="ECO:0007669"/>
    <property type="project" value="InterPro"/>
</dbReference>
<dbReference type="GO" id="GO:0005840">
    <property type="term" value="C:ribosome"/>
    <property type="evidence" value="ECO:0007669"/>
    <property type="project" value="InterPro"/>
</dbReference>
<feature type="region of interest" description="Disordered" evidence="1">
    <location>
        <begin position="127"/>
        <end position="169"/>
    </location>
</feature>
<dbReference type="EMBL" id="JAVYJV010000003">
    <property type="protein sequence ID" value="KAK4375089.1"/>
    <property type="molecule type" value="Genomic_DNA"/>
</dbReference>
<feature type="compositionally biased region" description="Basic and acidic residues" evidence="1">
    <location>
        <begin position="148"/>
        <end position="169"/>
    </location>
</feature>
<protein>
    <submittedName>
        <fullName evidence="2">Uncharacterized protein</fullName>
    </submittedName>
</protein>
<gene>
    <name evidence="2" type="ORF">RND71_005766</name>
</gene>
<accession>A0AAE1SQQ4</accession>
<evidence type="ECO:0000256" key="1">
    <source>
        <dbReference type="SAM" id="MobiDB-lite"/>
    </source>
</evidence>
<dbReference type="PANTHER" id="PTHR10394">
    <property type="entry name" value="40S RIBOSOMAL PROTEIN S8"/>
    <property type="match status" value="1"/>
</dbReference>
<sequence>MDLSLSQQPWVFQQTLSTKIVPSFTREILGGRRKYELGRQPANTKLSSNKIVRRVRVGGGNAKWSAIVQIDSAAEELQGGNTLMDVEDEHAESSEIKEDQVCDDCPHQKAIANQLVSSSIEKKLEPDADKVFDKSPQQNETGVYEFQSVKRDEEEEETLRPLESGKPED</sequence>
<evidence type="ECO:0000313" key="3">
    <source>
        <dbReference type="Proteomes" id="UP001291623"/>
    </source>
</evidence>
<proteinExistence type="predicted"/>
<dbReference type="Proteomes" id="UP001291623">
    <property type="component" value="Unassembled WGS sequence"/>
</dbReference>
<dbReference type="InterPro" id="IPR001047">
    <property type="entry name" value="Ribosomal_eS8"/>
</dbReference>
<dbReference type="AlphaFoldDB" id="A0AAE1SQQ4"/>
<reference evidence="2" key="1">
    <citation type="submission" date="2023-12" db="EMBL/GenBank/DDBJ databases">
        <title>Genome assembly of Anisodus tanguticus.</title>
        <authorList>
            <person name="Wang Y.-J."/>
        </authorList>
    </citation>
    <scope>NUCLEOTIDE SEQUENCE</scope>
    <source>
        <strain evidence="2">KB-2021</strain>
        <tissue evidence="2">Leaf</tissue>
    </source>
</reference>
<name>A0AAE1SQQ4_9SOLA</name>
<organism evidence="2 3">
    <name type="scientific">Anisodus tanguticus</name>
    <dbReference type="NCBI Taxonomy" id="243964"/>
    <lineage>
        <taxon>Eukaryota</taxon>
        <taxon>Viridiplantae</taxon>
        <taxon>Streptophyta</taxon>
        <taxon>Embryophyta</taxon>
        <taxon>Tracheophyta</taxon>
        <taxon>Spermatophyta</taxon>
        <taxon>Magnoliopsida</taxon>
        <taxon>eudicotyledons</taxon>
        <taxon>Gunneridae</taxon>
        <taxon>Pentapetalae</taxon>
        <taxon>asterids</taxon>
        <taxon>lamiids</taxon>
        <taxon>Solanales</taxon>
        <taxon>Solanaceae</taxon>
        <taxon>Solanoideae</taxon>
        <taxon>Hyoscyameae</taxon>
        <taxon>Anisodus</taxon>
    </lineage>
</organism>
<keyword evidence="3" id="KW-1185">Reference proteome</keyword>
<dbReference type="GO" id="GO:0006412">
    <property type="term" value="P:translation"/>
    <property type="evidence" value="ECO:0007669"/>
    <property type="project" value="InterPro"/>
</dbReference>
<comment type="caution">
    <text evidence="2">The sequence shown here is derived from an EMBL/GenBank/DDBJ whole genome shotgun (WGS) entry which is preliminary data.</text>
</comment>